<dbReference type="Pfam" id="PF08448">
    <property type="entry name" value="PAS_4"/>
    <property type="match status" value="1"/>
</dbReference>
<dbReference type="AlphaFoldDB" id="A0A2W4EDR8"/>
<proteinExistence type="predicted"/>
<dbReference type="Gene3D" id="3.30.450.20">
    <property type="entry name" value="PAS domain"/>
    <property type="match status" value="1"/>
</dbReference>
<keyword evidence="5" id="KW-1185">Reference proteome</keyword>
<gene>
    <name evidence="4" type="ORF">CPY51_24185</name>
</gene>
<dbReference type="InterPro" id="IPR029787">
    <property type="entry name" value="Nucleotide_cyclase"/>
</dbReference>
<dbReference type="Gene3D" id="3.30.70.270">
    <property type="match status" value="1"/>
</dbReference>
<dbReference type="RefSeq" id="WP_111162792.1">
    <property type="nucleotide sequence ID" value="NZ_PCDP01000054.1"/>
</dbReference>
<dbReference type="SMART" id="SM00267">
    <property type="entry name" value="GGDEF"/>
    <property type="match status" value="1"/>
</dbReference>
<dbReference type="PANTHER" id="PTHR45138:SF9">
    <property type="entry name" value="DIGUANYLATE CYCLASE DGCM-RELATED"/>
    <property type="match status" value="1"/>
</dbReference>
<accession>A0A2W4EDR8</accession>
<dbReference type="SUPFAM" id="SSF55785">
    <property type="entry name" value="PYP-like sensor domain (PAS domain)"/>
    <property type="match status" value="1"/>
</dbReference>
<reference evidence="4 5" key="1">
    <citation type="journal article" date="2018" name="Sci. Rep.">
        <title>Rhizobium tumorigenes sp. nov., a novel plant tumorigenic bacterium isolated from cane gall tumors on thornless blackberry.</title>
        <authorList>
            <person name="Kuzmanovi N."/>
            <person name="Smalla K."/>
            <person name="Gronow S."/>
            <person name="PuBawska J."/>
        </authorList>
    </citation>
    <scope>NUCLEOTIDE SEQUENCE [LARGE SCALE GENOMIC DNA]</scope>
    <source>
        <strain evidence="4 5">CCBAU 85046</strain>
    </source>
</reference>
<dbReference type="InterPro" id="IPR043128">
    <property type="entry name" value="Rev_trsase/Diguanyl_cyclase"/>
</dbReference>
<dbReference type="EMBL" id="PCDP01000054">
    <property type="protein sequence ID" value="PZM10063.1"/>
    <property type="molecule type" value="Genomic_DNA"/>
</dbReference>
<dbReference type="Pfam" id="PF00990">
    <property type="entry name" value="GGDEF"/>
    <property type="match status" value="1"/>
</dbReference>
<dbReference type="EC" id="2.7.7.65" evidence="1"/>
<sequence>MTVPSLQKKGFAIAVINALSSHICVLDQSGRIIAVNLAWQNFGAENSHRRESDIGSNYLSICKNSSGAGSEEAEEFAAGVRAILDGGTSLFQKEYPCHSPTASRWFLGRVTPLDFSEGGAVISHENITARRLLENELERLAATDPLTGLPNRRYFFNIANVEFEKVRRFDAQASIIMIDVDAFKAVNDTHGHAGGDEVLRSTSRRCREMMRQSDVLARFGGEEFVVLLPHTTAEAAVVVAELLRRTIYESPVQVGKNQIYVTASFGVSEILSDDVSIDAGLARADKALYEAKRSGRNCVR</sequence>
<evidence type="ECO:0000313" key="5">
    <source>
        <dbReference type="Proteomes" id="UP000248925"/>
    </source>
</evidence>
<comment type="catalytic activity">
    <reaction evidence="2">
        <text>2 GTP = 3',3'-c-di-GMP + 2 diphosphate</text>
        <dbReference type="Rhea" id="RHEA:24898"/>
        <dbReference type="ChEBI" id="CHEBI:33019"/>
        <dbReference type="ChEBI" id="CHEBI:37565"/>
        <dbReference type="ChEBI" id="CHEBI:58805"/>
        <dbReference type="EC" id="2.7.7.65"/>
    </reaction>
</comment>
<dbReference type="SUPFAM" id="SSF55073">
    <property type="entry name" value="Nucleotide cyclase"/>
    <property type="match status" value="1"/>
</dbReference>
<feature type="domain" description="GGDEF" evidence="3">
    <location>
        <begin position="171"/>
        <end position="300"/>
    </location>
</feature>
<name>A0A2W4EDR8_9HYPH</name>
<dbReference type="InterPro" id="IPR050469">
    <property type="entry name" value="Diguanylate_Cyclase"/>
</dbReference>
<comment type="caution">
    <text evidence="4">The sequence shown here is derived from an EMBL/GenBank/DDBJ whole genome shotgun (WGS) entry which is preliminary data.</text>
</comment>
<dbReference type="CDD" id="cd01949">
    <property type="entry name" value="GGDEF"/>
    <property type="match status" value="1"/>
</dbReference>
<evidence type="ECO:0000313" key="4">
    <source>
        <dbReference type="EMBL" id="PZM10063.1"/>
    </source>
</evidence>
<evidence type="ECO:0000259" key="3">
    <source>
        <dbReference type="PROSITE" id="PS50887"/>
    </source>
</evidence>
<organism evidence="4 5">
    <name type="scientific">Rhizobium tubonense</name>
    <dbReference type="NCBI Taxonomy" id="484088"/>
    <lineage>
        <taxon>Bacteria</taxon>
        <taxon>Pseudomonadati</taxon>
        <taxon>Pseudomonadota</taxon>
        <taxon>Alphaproteobacteria</taxon>
        <taxon>Hyphomicrobiales</taxon>
        <taxon>Rhizobiaceae</taxon>
        <taxon>Rhizobium/Agrobacterium group</taxon>
        <taxon>Rhizobium</taxon>
    </lineage>
</organism>
<dbReference type="Proteomes" id="UP000248925">
    <property type="component" value="Unassembled WGS sequence"/>
</dbReference>
<dbReference type="InterPro" id="IPR000160">
    <property type="entry name" value="GGDEF_dom"/>
</dbReference>
<dbReference type="InterPro" id="IPR035965">
    <property type="entry name" value="PAS-like_dom_sf"/>
</dbReference>
<dbReference type="PANTHER" id="PTHR45138">
    <property type="entry name" value="REGULATORY COMPONENTS OF SENSORY TRANSDUCTION SYSTEM"/>
    <property type="match status" value="1"/>
</dbReference>
<dbReference type="NCBIfam" id="TIGR00254">
    <property type="entry name" value="GGDEF"/>
    <property type="match status" value="1"/>
</dbReference>
<dbReference type="FunFam" id="3.30.70.270:FF:000001">
    <property type="entry name" value="Diguanylate cyclase domain protein"/>
    <property type="match status" value="1"/>
</dbReference>
<protein>
    <recommendedName>
        <fullName evidence="1">diguanylate cyclase</fullName>
        <ecNumber evidence="1">2.7.7.65</ecNumber>
    </recommendedName>
</protein>
<dbReference type="InterPro" id="IPR013656">
    <property type="entry name" value="PAS_4"/>
</dbReference>
<dbReference type="GO" id="GO:0052621">
    <property type="term" value="F:diguanylate cyclase activity"/>
    <property type="evidence" value="ECO:0007669"/>
    <property type="project" value="UniProtKB-EC"/>
</dbReference>
<dbReference type="OrthoDB" id="9812260at2"/>
<evidence type="ECO:0000256" key="1">
    <source>
        <dbReference type="ARBA" id="ARBA00012528"/>
    </source>
</evidence>
<dbReference type="PROSITE" id="PS50887">
    <property type="entry name" value="GGDEF"/>
    <property type="match status" value="1"/>
</dbReference>
<evidence type="ECO:0000256" key="2">
    <source>
        <dbReference type="ARBA" id="ARBA00034247"/>
    </source>
</evidence>